<accession>A0A840YD82</accession>
<keyword evidence="4 6" id="KW-1133">Transmembrane helix</keyword>
<keyword evidence="8" id="KW-1185">Reference proteome</keyword>
<dbReference type="GO" id="GO:0016020">
    <property type="term" value="C:membrane"/>
    <property type="evidence" value="ECO:0007669"/>
    <property type="project" value="UniProtKB-SubCell"/>
</dbReference>
<evidence type="ECO:0000256" key="3">
    <source>
        <dbReference type="ARBA" id="ARBA00022692"/>
    </source>
</evidence>
<feature type="transmembrane region" description="Helical" evidence="6">
    <location>
        <begin position="6"/>
        <end position="23"/>
    </location>
</feature>
<comment type="caution">
    <text evidence="7">The sequence shown here is derived from an EMBL/GenBank/DDBJ whole genome shotgun (WGS) entry which is preliminary data.</text>
</comment>
<proteinExistence type="inferred from homology"/>
<comment type="subcellular location">
    <subcellularLocation>
        <location evidence="1">Membrane</location>
    </subcellularLocation>
</comment>
<dbReference type="RefSeq" id="WP_343056938.1">
    <property type="nucleotide sequence ID" value="NZ_JACIJF010000007.1"/>
</dbReference>
<evidence type="ECO:0000313" key="8">
    <source>
        <dbReference type="Proteomes" id="UP000527143"/>
    </source>
</evidence>
<dbReference type="AlphaFoldDB" id="A0A840YD82"/>
<organism evidence="7 8">
    <name type="scientific">Sphingomonas xinjiangensis</name>
    <dbReference type="NCBI Taxonomy" id="643568"/>
    <lineage>
        <taxon>Bacteria</taxon>
        <taxon>Pseudomonadati</taxon>
        <taxon>Pseudomonadota</taxon>
        <taxon>Alphaproteobacteria</taxon>
        <taxon>Sphingomonadales</taxon>
        <taxon>Sphingomonadaceae</taxon>
        <taxon>Sphingomonas</taxon>
    </lineage>
</organism>
<evidence type="ECO:0000256" key="5">
    <source>
        <dbReference type="ARBA" id="ARBA00023136"/>
    </source>
</evidence>
<sequence length="63" mass="6385">MSGATPARTAAAVLLPPLGVYLARGAGRDFAVACALTVLGYLPGVVFALWSVFRGEAPRPGIA</sequence>
<dbReference type="InterPro" id="IPR000612">
    <property type="entry name" value="PMP3"/>
</dbReference>
<evidence type="ECO:0000313" key="7">
    <source>
        <dbReference type="EMBL" id="MBB5711357.1"/>
    </source>
</evidence>
<dbReference type="PANTHER" id="PTHR21659:SF42">
    <property type="entry name" value="UPF0057 MEMBRANE PROTEIN ZK632.10-RELATED"/>
    <property type="match status" value="1"/>
</dbReference>
<evidence type="ECO:0000256" key="4">
    <source>
        <dbReference type="ARBA" id="ARBA00022989"/>
    </source>
</evidence>
<dbReference type="PANTHER" id="PTHR21659">
    <property type="entry name" value="HYDROPHOBIC PROTEIN RCI2 LOW TEMPERATURE AND SALT RESPONSIVE PROTEIN LTI6 -RELATED"/>
    <property type="match status" value="1"/>
</dbReference>
<evidence type="ECO:0000256" key="1">
    <source>
        <dbReference type="ARBA" id="ARBA00004370"/>
    </source>
</evidence>
<gene>
    <name evidence="7" type="ORF">FHT02_002601</name>
</gene>
<evidence type="ECO:0000256" key="2">
    <source>
        <dbReference type="ARBA" id="ARBA00009530"/>
    </source>
</evidence>
<reference evidence="7 8" key="1">
    <citation type="submission" date="2020-08" db="EMBL/GenBank/DDBJ databases">
        <title>Genomic Encyclopedia of Type Strains, Phase IV (KMG-IV): sequencing the most valuable type-strain genomes for metagenomic binning, comparative biology and taxonomic classification.</title>
        <authorList>
            <person name="Goeker M."/>
        </authorList>
    </citation>
    <scope>NUCLEOTIDE SEQUENCE [LARGE SCALE GENOMIC DNA]</scope>
    <source>
        <strain evidence="7 8">DSM 26736</strain>
    </source>
</reference>
<dbReference type="Pfam" id="PF01679">
    <property type="entry name" value="Pmp3"/>
    <property type="match status" value="1"/>
</dbReference>
<evidence type="ECO:0000256" key="6">
    <source>
        <dbReference type="SAM" id="Phobius"/>
    </source>
</evidence>
<keyword evidence="5 6" id="KW-0472">Membrane</keyword>
<dbReference type="EMBL" id="JACIJF010000007">
    <property type="protein sequence ID" value="MBB5711357.1"/>
    <property type="molecule type" value="Genomic_DNA"/>
</dbReference>
<feature type="transmembrane region" description="Helical" evidence="6">
    <location>
        <begin position="30"/>
        <end position="53"/>
    </location>
</feature>
<keyword evidence="3 6" id="KW-0812">Transmembrane</keyword>
<dbReference type="Proteomes" id="UP000527143">
    <property type="component" value="Unassembled WGS sequence"/>
</dbReference>
<name>A0A840YD82_9SPHN</name>
<comment type="similarity">
    <text evidence="2">Belongs to the UPF0057 (PMP3) family.</text>
</comment>
<protein>
    <submittedName>
        <fullName evidence="7">Uncharacterized membrane protein YqaE (UPF0057 family)</fullName>
    </submittedName>
</protein>